<evidence type="ECO:0000259" key="1">
    <source>
        <dbReference type="Pfam" id="PF14349"/>
    </source>
</evidence>
<feature type="domain" description="Gliding motility protein SprA N-terminal" evidence="1">
    <location>
        <begin position="1060"/>
        <end position="1587"/>
    </location>
</feature>
<dbReference type="NCBIfam" id="TIGR04189">
    <property type="entry name" value="surface_SprA"/>
    <property type="match status" value="1"/>
</dbReference>
<evidence type="ECO:0000313" key="3">
    <source>
        <dbReference type="Proteomes" id="UP000632774"/>
    </source>
</evidence>
<dbReference type="InterPro" id="IPR025684">
    <property type="entry name" value="SprA_N_dom"/>
</dbReference>
<gene>
    <name evidence="2" type="primary">sprA</name>
    <name evidence="2" type="ORF">IRJ18_00250</name>
</gene>
<evidence type="ECO:0000313" key="2">
    <source>
        <dbReference type="EMBL" id="MBE9664768.1"/>
    </source>
</evidence>
<feature type="domain" description="Gliding motility protein SprA N-terminal" evidence="1">
    <location>
        <begin position="48"/>
        <end position="326"/>
    </location>
</feature>
<sequence length="2332" mass="262947">MGGVKTSFAQFQRGKDSLRIKVPVTTPNSRNLMSRQGYFDPDPPNLVRTIEYDAATNTYILIQKVGNLMYRPPQYLTFEQYLQLQQSINRRNYFQQLSDNYAYQSQQPGFIPQIQIRSHTFEQIFGSNTIDIRPQGSAEMIFAGQINSNQNPLFNTNQRKQFNFNFDQRIQMNVVGNIGDKLRIATNYNTDAQYQFDNQIKLDYTGHADEIIQKIEAGTVSMPLPTSLITGSQALFGVKTKLKFGKLDITSIFSQQRSQAKTITISNQAQTNEFRLTPVDYEANRHYFLAQYFRDNYNKAMANIPIISSNITITKIEVWTTNRSNTTTDSRDVLGLIDLGENKPYNTTLVQGGPGFSGLPAGFTGPGFTQRSNTLLNNLPANARLTNANDIVQYFASTGGTDNYAKLTYARKLTDKEFTLQPQLGYISLNYPLNNDEVLSVAYRYTYNGVEYQVGEFSNDIPVDPANPKVLYTKLLKNETLKTSLPTWKLMMKNIYSLGAYQVNRDNFKLLISRLDEKSSIEKYIMDEGARTKSKLWIQLMGLDNLNQQNDKQPDGYFDFLDHITIDAQNGRIMFPVIEPFGSDLAKQFAPGEQALIDRYVYQPLYDSTKTIAQQLFPNLNRYVIKGTYSAQTGSEYQLNATNIPQGSVVVNAGSLALQEGVDYSMDYNSGRIRIINQALLQSGQPITVKIENNELFGVQQKSLYGSRFDYRLNKNLALGATIMHLTEQPITQKETVGDESISNTIWGFDANYSAQSRFLTRMVDKLPFISTKVPSSVNMSGEFAKLNPGSPSALNFAGSTKGTSYLDDFENSRSVIDIKSAVNWQISGTPQLFSEAKNFNDLSYGFNRARLAFYNIDPIFYNLSGSNAPALANSRTELSNHYVRQVLEQEVFPYKQSVTGQALILPTFDLAFYPTVRGPYNFTATGINNDGTLQNPKTRWGGIFRKLETNDFESLNVEFIEFWMLDPFIYKPASQGGDLYFNLGNISEDILYDGRKSLENGLPVDGDLSKVDETNWGRVPKLQPVINAFDSNPASRLLQDVGLDGLNDADERAKFASVLQQIKAQLNPQAAAAMDADPASDDYRYYQGPALDQANLGILARYSRYNGLEGNSKTAEQSQAELGLATSASTSLPDGEDINRDNNMSQADEYFQYKVSVRPQDLIVGQNFITDKVTAQVKLPNGTTSSVNWYQFRIPITNYQAKYGNIQDFKSIRFIRMFTTNFADTAVMRFATMQLVRGEWRNYNAENSTTKVIADPSLGTNPPLDNSTLDVGTVNIEENGTRTPIPYVLPPGIDRQRDYNNLRTDTRLNEQSLSLKVTKLRDGYSRAAFKTFTNDLRSYKHLQMFVHAEGDQLHDGDLSAFIRLGVDYQDNYYEYEVPLTVTHPNTNDPAAIWPDANAMDIELDLLTKAKLARNVAKFNGAPWPLTVPFTISDGKNKITIKGQPDLSRLRAIMLGVRNPLKTSATINDDGLDKSAIIWFNELRLTDFDQRGGWAAIGRFNAKLADFADFTVLGSKSTIGFGSIDQRLSERSRSDNQSYDVATSMELGKFFPDKKGIHIPMYVNVSTQTSMPQYDPGTPDVELKQSLANATSQRQRDSIRNAAMDYTIRKSLNFTNVHKNRSNGAPIHVWDIENFNGTYAYTDYQHHDFNTQSELQRTYHLALAYNYTNQPKYYAPLSKAIKSNLLAVFRDINYSLLPSRLNFQITFDRLYSENTIRNNDPNNFIPIPTSFNKNFNITRVYGIGWHLTKSLEMNIDAQNLSVVDEPAGRINGLKQDTLWNNLKKLGRTVNYNHTINFNYNTPINKLPGLDWTNTIATYTTNFYWVSQPQFAINNPAYNVGNTINNQRSIQINSTLNFVTLYNKFRFIRNANSDSDNGKSALSKLFIGLLTTIKTITPIYTRTEGTTLPGYLPKSNLFGQDLDYNAPGLGFLLGSQADIRPKALASGWLSADTLQNQLYTTNLNEVIDIKSSLEPFKDLRIDLIAKRQRELDYQTNFKYLPGAGFQNLSPITSGSYSISFLSIGTAFAKPYGIDNKSGVFQQFLDARQVVSQRLGKTNPNSTGVVTAGFADGYGANSQSVLVPAFLAAYTGKDPNSVSLNGFPKIPIPNWDIRYSGLSRVSMFSDIFDSFDITHGYRSTYTVNSFSSLLRYQVVNGGSFNRDVNNDFLPDYQYSQVTLFEQFLPLLGMNVRFKNSISASLEYRKSRILSLSLLNSQLAQQNENALHVGMGYRTRHFRFPFGLFSNLKMNNDMNFKLDVDVRDNKTLIYRADIQSAEISSGQKNITVRPSVDYVLSERFHMNVFYDSNITKPYTSQTFNTSVTNFGVNLKLLLQ</sequence>
<dbReference type="EMBL" id="JADFFM010000001">
    <property type="protein sequence ID" value="MBE9664768.1"/>
    <property type="molecule type" value="Genomic_DNA"/>
</dbReference>
<keyword evidence="3" id="KW-1185">Reference proteome</keyword>
<organism evidence="2 3">
    <name type="scientific">Mucilaginibacter boryungensis</name>
    <dbReference type="NCBI Taxonomy" id="768480"/>
    <lineage>
        <taxon>Bacteria</taxon>
        <taxon>Pseudomonadati</taxon>
        <taxon>Bacteroidota</taxon>
        <taxon>Sphingobacteriia</taxon>
        <taxon>Sphingobacteriales</taxon>
        <taxon>Sphingobacteriaceae</taxon>
        <taxon>Mucilaginibacter</taxon>
    </lineage>
</organism>
<protein>
    <submittedName>
        <fullName evidence="2">Cell surface protein SprA</fullName>
    </submittedName>
</protein>
<dbReference type="Proteomes" id="UP000632774">
    <property type="component" value="Unassembled WGS sequence"/>
</dbReference>
<dbReference type="RefSeq" id="WP_194106598.1">
    <property type="nucleotide sequence ID" value="NZ_JBHTID010000005.1"/>
</dbReference>
<proteinExistence type="predicted"/>
<dbReference type="InterPro" id="IPR026377">
    <property type="entry name" value="Cell_surface_SprA"/>
</dbReference>
<accession>A0ABR9XCG8</accession>
<name>A0ABR9XCG8_9SPHI</name>
<comment type="caution">
    <text evidence="2">The sequence shown here is derived from an EMBL/GenBank/DDBJ whole genome shotgun (WGS) entry which is preliminary data.</text>
</comment>
<reference evidence="2 3" key="1">
    <citation type="submission" date="2020-10" db="EMBL/GenBank/DDBJ databases">
        <title>Mucilaginibacter mali sp. nov., isolated from rhizosphere soil of apple orchard.</title>
        <authorList>
            <person name="Lee J.-S."/>
            <person name="Kim H.S."/>
            <person name="Kim J.-S."/>
        </authorList>
    </citation>
    <scope>NUCLEOTIDE SEQUENCE [LARGE SCALE GENOMIC DNA]</scope>
    <source>
        <strain evidence="2 3">KCTC 23157</strain>
    </source>
</reference>
<dbReference type="Pfam" id="PF14349">
    <property type="entry name" value="SprA_N"/>
    <property type="match status" value="2"/>
</dbReference>